<organism evidence="4 5">
    <name type="scientific">Arachnia propionica</name>
    <dbReference type="NCBI Taxonomy" id="1750"/>
    <lineage>
        <taxon>Bacteria</taxon>
        <taxon>Bacillati</taxon>
        <taxon>Actinomycetota</taxon>
        <taxon>Actinomycetes</taxon>
        <taxon>Propionibacteriales</taxon>
        <taxon>Propionibacteriaceae</taxon>
        <taxon>Arachnia</taxon>
    </lineage>
</organism>
<dbReference type="InterPro" id="IPR023365">
    <property type="entry name" value="Sortase_dom-sf"/>
</dbReference>
<feature type="active site" description="Proton donor/acceptor" evidence="2">
    <location>
        <position position="169"/>
    </location>
</feature>
<evidence type="ECO:0000313" key="4">
    <source>
        <dbReference type="EMBL" id="RRD07176.1"/>
    </source>
</evidence>
<reference evidence="4 5" key="1">
    <citation type="submission" date="2018-11" db="EMBL/GenBank/DDBJ databases">
        <title>Genomes From Bacteria Associated with the Canine Oral Cavity: a Test Case for Automated Genome-Based Taxonomic Assignment.</title>
        <authorList>
            <person name="Coil D.A."/>
            <person name="Jospin G."/>
            <person name="Darling A.E."/>
            <person name="Wallis C."/>
            <person name="Davis I.J."/>
            <person name="Harris S."/>
            <person name="Eisen J.A."/>
            <person name="Holcombe L.J."/>
            <person name="O'Flynn C."/>
        </authorList>
    </citation>
    <scope>NUCLEOTIDE SEQUENCE [LARGE SCALE GENOMIC DNA]</scope>
    <source>
        <strain evidence="4 5">OH887_COT-365</strain>
    </source>
</reference>
<dbReference type="InterPro" id="IPR042002">
    <property type="entry name" value="Sortase_C"/>
</dbReference>
<dbReference type="Pfam" id="PF04203">
    <property type="entry name" value="Sortase"/>
    <property type="match status" value="1"/>
</dbReference>
<keyword evidence="1" id="KW-0378">Hydrolase</keyword>
<sequence length="306" mass="33173">MRSRRGPRPARWRPGLLTWVAAGCALIGIGLLTYTPAASWLHQYEQSRLIDAYNRQALAEQEASADRVETPDAALSEAASYNEKLSFGAIVEANTHVPTGVGDEVGSEYWDLLNGPAEIMSRIRVPSIDVDLPVYHGTSDVALLRGAGHLRGTSLPVGGPSTHAVITAHRGLAEATMFTNLDRVQVGDRFTLETFGEVLVYEVRATQVVAPEESQSLRAQEGRDLVTLVTCTPLGINSHRILVLGERVLPTPEQDVAAALRSSELPRFPWWAVLSTTALLCTVGFVWRAGFRDAGRDHGRSLDSAG</sequence>
<keyword evidence="3" id="KW-1133">Transmembrane helix</keyword>
<feature type="active site" description="Acyl-thioester intermediate" evidence="2">
    <location>
        <position position="231"/>
    </location>
</feature>
<dbReference type="InterPro" id="IPR005754">
    <property type="entry name" value="Sortase"/>
</dbReference>
<evidence type="ECO:0000256" key="3">
    <source>
        <dbReference type="SAM" id="Phobius"/>
    </source>
</evidence>
<dbReference type="GO" id="GO:0016787">
    <property type="term" value="F:hydrolase activity"/>
    <property type="evidence" value="ECO:0007669"/>
    <property type="project" value="UniProtKB-KW"/>
</dbReference>
<dbReference type="NCBIfam" id="NF033745">
    <property type="entry name" value="class_C_sortase"/>
    <property type="match status" value="1"/>
</dbReference>
<proteinExistence type="predicted"/>
<accession>A0A3P1TE50</accession>
<comment type="caution">
    <text evidence="4">The sequence shown here is derived from an EMBL/GenBank/DDBJ whole genome shotgun (WGS) entry which is preliminary data.</text>
</comment>
<gene>
    <name evidence="4" type="ORF">EII34_01455</name>
</gene>
<name>A0A3P1TE50_9ACTN</name>
<dbReference type="PROSITE" id="PS51257">
    <property type="entry name" value="PROKAR_LIPOPROTEIN"/>
    <property type="match status" value="1"/>
</dbReference>
<dbReference type="CDD" id="cd05827">
    <property type="entry name" value="Sortase_C"/>
    <property type="match status" value="1"/>
</dbReference>
<dbReference type="RefSeq" id="WP_124842053.1">
    <property type="nucleotide sequence ID" value="NZ_JAUNKP010000001.1"/>
</dbReference>
<dbReference type="Gene3D" id="2.40.260.10">
    <property type="entry name" value="Sortase"/>
    <property type="match status" value="1"/>
</dbReference>
<dbReference type="SUPFAM" id="SSF63817">
    <property type="entry name" value="Sortase"/>
    <property type="match status" value="1"/>
</dbReference>
<keyword evidence="3" id="KW-0812">Transmembrane</keyword>
<dbReference type="EMBL" id="RQZG01000001">
    <property type="protein sequence ID" value="RRD07176.1"/>
    <property type="molecule type" value="Genomic_DNA"/>
</dbReference>
<feature type="transmembrane region" description="Helical" evidence="3">
    <location>
        <begin position="268"/>
        <end position="287"/>
    </location>
</feature>
<dbReference type="Proteomes" id="UP000280819">
    <property type="component" value="Unassembled WGS sequence"/>
</dbReference>
<protein>
    <submittedName>
        <fullName evidence="4">Class C sortase</fullName>
    </submittedName>
</protein>
<evidence type="ECO:0000256" key="2">
    <source>
        <dbReference type="PIRSR" id="PIRSR605754-1"/>
    </source>
</evidence>
<evidence type="ECO:0000313" key="5">
    <source>
        <dbReference type="Proteomes" id="UP000280819"/>
    </source>
</evidence>
<dbReference type="AlphaFoldDB" id="A0A3P1TE50"/>
<dbReference type="NCBIfam" id="TIGR01076">
    <property type="entry name" value="sortase_fam"/>
    <property type="match status" value="1"/>
</dbReference>
<evidence type="ECO:0000256" key="1">
    <source>
        <dbReference type="ARBA" id="ARBA00022801"/>
    </source>
</evidence>
<dbReference type="OrthoDB" id="5242161at2"/>
<keyword evidence="3" id="KW-0472">Membrane</keyword>